<dbReference type="PANTHER" id="PTHR31973:SF191">
    <property type="entry name" value="OS05G0489400 PROTEIN"/>
    <property type="match status" value="1"/>
</dbReference>
<keyword evidence="2" id="KW-1185">Reference proteome</keyword>
<comment type="caution">
    <text evidence="1">The sequence shown here is derived from an EMBL/GenBank/DDBJ whole genome shotgun (WGS) entry which is preliminary data.</text>
</comment>
<name>A0A6A6KZU9_HEVBR</name>
<evidence type="ECO:0000313" key="2">
    <source>
        <dbReference type="Proteomes" id="UP000467840"/>
    </source>
</evidence>
<evidence type="ECO:0000313" key="1">
    <source>
        <dbReference type="EMBL" id="KAF2294590.1"/>
    </source>
</evidence>
<gene>
    <name evidence="1" type="ORF">GH714_013076</name>
</gene>
<accession>A0A6A6KZU9</accession>
<reference evidence="1 2" key="1">
    <citation type="journal article" date="2020" name="Mol. Plant">
        <title>The Chromosome-Based Rubber Tree Genome Provides New Insights into Spurge Genome Evolution and Rubber Biosynthesis.</title>
        <authorList>
            <person name="Liu J."/>
            <person name="Shi C."/>
            <person name="Shi C.C."/>
            <person name="Li W."/>
            <person name="Zhang Q.J."/>
            <person name="Zhang Y."/>
            <person name="Li K."/>
            <person name="Lu H.F."/>
            <person name="Shi C."/>
            <person name="Zhu S.T."/>
            <person name="Xiao Z.Y."/>
            <person name="Nan H."/>
            <person name="Yue Y."/>
            <person name="Zhu X.G."/>
            <person name="Wu Y."/>
            <person name="Hong X.N."/>
            <person name="Fan G.Y."/>
            <person name="Tong Y."/>
            <person name="Zhang D."/>
            <person name="Mao C.L."/>
            <person name="Liu Y.L."/>
            <person name="Hao S.J."/>
            <person name="Liu W.Q."/>
            <person name="Lv M.Q."/>
            <person name="Zhang H.B."/>
            <person name="Liu Y."/>
            <person name="Hu-Tang G.R."/>
            <person name="Wang J.P."/>
            <person name="Wang J.H."/>
            <person name="Sun Y.H."/>
            <person name="Ni S.B."/>
            <person name="Chen W.B."/>
            <person name="Zhang X.C."/>
            <person name="Jiao Y.N."/>
            <person name="Eichler E.E."/>
            <person name="Li G.H."/>
            <person name="Liu X."/>
            <person name="Gao L.Z."/>
        </authorList>
    </citation>
    <scope>NUCLEOTIDE SEQUENCE [LARGE SCALE GENOMIC DNA]</scope>
    <source>
        <strain evidence="2">cv. GT1</strain>
        <tissue evidence="1">Leaf</tissue>
    </source>
</reference>
<dbReference type="Proteomes" id="UP000467840">
    <property type="component" value="Chromosome 7"/>
</dbReference>
<dbReference type="AlphaFoldDB" id="A0A6A6KZU9"/>
<dbReference type="EMBL" id="JAAGAX010000013">
    <property type="protein sequence ID" value="KAF2294590.1"/>
    <property type="molecule type" value="Genomic_DNA"/>
</dbReference>
<dbReference type="PANTHER" id="PTHR31973">
    <property type="entry name" value="POLYPROTEIN, PUTATIVE-RELATED"/>
    <property type="match status" value="1"/>
</dbReference>
<proteinExistence type="predicted"/>
<sequence>MLKLAEGQVNDDVIIEDGREEQKDINEVQEASGRMKGKPIGSQENMRLGGMDASMRFEHNEIDSKYANSDELFSVLDSDGEGNVRIKVDLSFTIKPIKAWKAREFALKTINGEAKQYSRLHDHKLELLRTNPESTVEFKEEKGKFEGIYICLAAIKEAFKDGWRPLICVD</sequence>
<organism evidence="1 2">
    <name type="scientific">Hevea brasiliensis</name>
    <name type="common">Para rubber tree</name>
    <name type="synonym">Siphonia brasiliensis</name>
    <dbReference type="NCBI Taxonomy" id="3981"/>
    <lineage>
        <taxon>Eukaryota</taxon>
        <taxon>Viridiplantae</taxon>
        <taxon>Streptophyta</taxon>
        <taxon>Embryophyta</taxon>
        <taxon>Tracheophyta</taxon>
        <taxon>Spermatophyta</taxon>
        <taxon>Magnoliopsida</taxon>
        <taxon>eudicotyledons</taxon>
        <taxon>Gunneridae</taxon>
        <taxon>Pentapetalae</taxon>
        <taxon>rosids</taxon>
        <taxon>fabids</taxon>
        <taxon>Malpighiales</taxon>
        <taxon>Euphorbiaceae</taxon>
        <taxon>Crotonoideae</taxon>
        <taxon>Micrandreae</taxon>
        <taxon>Hevea</taxon>
    </lineage>
</organism>
<protein>
    <submittedName>
        <fullName evidence="1">Uncharacterized protein</fullName>
    </submittedName>
</protein>